<evidence type="ECO:0000256" key="1">
    <source>
        <dbReference type="ARBA" id="ARBA00022801"/>
    </source>
</evidence>
<name>A0ABT7XZY9_9VIBR</name>
<dbReference type="InterPro" id="IPR006683">
    <property type="entry name" value="Thioestr_dom"/>
</dbReference>
<dbReference type="Proteomes" id="UP001169719">
    <property type="component" value="Unassembled WGS sequence"/>
</dbReference>
<dbReference type="SUPFAM" id="SSF54637">
    <property type="entry name" value="Thioesterase/thiol ester dehydrase-isomerase"/>
    <property type="match status" value="1"/>
</dbReference>
<comment type="caution">
    <text evidence="3">The sequence shown here is derived from an EMBL/GenBank/DDBJ whole genome shotgun (WGS) entry which is preliminary data.</text>
</comment>
<sequence length="133" mass="14675">MISKSDLEKFFQDEFAQANFSIESVSAEQVIIKKIIHDQHTRPGNTVSGPVLMEVADAALYVAVLHKTNLAKMTVTSNLNINFLKKPDASQNILAECRVLKLGQKSAFGEVLLYSELSRELVAHATGTYVIPK</sequence>
<protein>
    <submittedName>
        <fullName evidence="3">PaaI family thioesterase</fullName>
        <ecNumber evidence="3">3.1.2.-</ecNumber>
    </submittedName>
</protein>
<dbReference type="NCBIfam" id="TIGR00369">
    <property type="entry name" value="unchar_dom_1"/>
    <property type="match status" value="1"/>
</dbReference>
<dbReference type="PANTHER" id="PTHR43240:SF10">
    <property type="entry name" value="BLL4964 PROTEIN"/>
    <property type="match status" value="1"/>
</dbReference>
<dbReference type="GO" id="GO:0016787">
    <property type="term" value="F:hydrolase activity"/>
    <property type="evidence" value="ECO:0007669"/>
    <property type="project" value="UniProtKB-KW"/>
</dbReference>
<dbReference type="RefSeq" id="WP_289961469.1">
    <property type="nucleotide sequence ID" value="NZ_JAUEOZ010000001.1"/>
</dbReference>
<keyword evidence="4" id="KW-1185">Reference proteome</keyword>
<gene>
    <name evidence="3" type="ORF">QWJ08_08070</name>
</gene>
<proteinExistence type="predicted"/>
<dbReference type="EC" id="3.1.2.-" evidence="3"/>
<dbReference type="Pfam" id="PF03061">
    <property type="entry name" value="4HBT"/>
    <property type="match status" value="1"/>
</dbReference>
<reference evidence="3" key="1">
    <citation type="submission" date="2024-05" db="EMBL/GenBank/DDBJ databases">
        <title>Genome Sequences of Four Agar- Degrading Marine Bacteria.</title>
        <authorList>
            <person name="Phillips E.K."/>
            <person name="Shaffer J.C."/>
            <person name="Henson M.W."/>
            <person name="Temperton B."/>
            <person name="Thrash C.J."/>
            <person name="Martin M.O."/>
        </authorList>
    </citation>
    <scope>NUCLEOTIDE SEQUENCE</scope>
    <source>
        <strain evidence="3">EKP203</strain>
    </source>
</reference>
<dbReference type="InterPro" id="IPR029069">
    <property type="entry name" value="HotDog_dom_sf"/>
</dbReference>
<dbReference type="CDD" id="cd03443">
    <property type="entry name" value="PaaI_thioesterase"/>
    <property type="match status" value="1"/>
</dbReference>
<evidence type="ECO:0000313" key="4">
    <source>
        <dbReference type="Proteomes" id="UP001169719"/>
    </source>
</evidence>
<dbReference type="EMBL" id="JAUEOZ010000001">
    <property type="protein sequence ID" value="MDN2481349.1"/>
    <property type="molecule type" value="Genomic_DNA"/>
</dbReference>
<keyword evidence="1 3" id="KW-0378">Hydrolase</keyword>
<feature type="domain" description="Thioesterase" evidence="2">
    <location>
        <begin position="45"/>
        <end position="116"/>
    </location>
</feature>
<accession>A0ABT7XZY9</accession>
<evidence type="ECO:0000259" key="2">
    <source>
        <dbReference type="Pfam" id="PF03061"/>
    </source>
</evidence>
<dbReference type="Gene3D" id="3.10.129.10">
    <property type="entry name" value="Hotdog Thioesterase"/>
    <property type="match status" value="1"/>
</dbReference>
<evidence type="ECO:0000313" key="3">
    <source>
        <dbReference type="EMBL" id="MDN2481349.1"/>
    </source>
</evidence>
<dbReference type="PANTHER" id="PTHR43240">
    <property type="entry name" value="1,4-DIHYDROXY-2-NAPHTHOYL-COA THIOESTERASE 1"/>
    <property type="match status" value="1"/>
</dbReference>
<organism evidence="3 4">
    <name type="scientific">Vibrio agarivorans</name>
    <dbReference type="NCBI Taxonomy" id="153622"/>
    <lineage>
        <taxon>Bacteria</taxon>
        <taxon>Pseudomonadati</taxon>
        <taxon>Pseudomonadota</taxon>
        <taxon>Gammaproteobacteria</taxon>
        <taxon>Vibrionales</taxon>
        <taxon>Vibrionaceae</taxon>
        <taxon>Vibrio</taxon>
    </lineage>
</organism>
<dbReference type="InterPro" id="IPR003736">
    <property type="entry name" value="PAAI_dom"/>
</dbReference>